<evidence type="ECO:0000313" key="2">
    <source>
        <dbReference type="Proteomes" id="UP000737402"/>
    </source>
</evidence>
<sequence length="67" mass="7943">MKIKAKYSTAESQWVFKRNPTRISGKRKRRTVPLLLCFSAYQGSWSQENLEDYYESVFEGLEKYLVS</sequence>
<evidence type="ECO:0000313" key="1">
    <source>
        <dbReference type="EMBL" id="MBM7618539.1"/>
    </source>
</evidence>
<protein>
    <recommendedName>
        <fullName evidence="3">Transposase</fullName>
    </recommendedName>
</protein>
<evidence type="ECO:0008006" key="3">
    <source>
        <dbReference type="Google" id="ProtNLM"/>
    </source>
</evidence>
<name>A0ABS2NV54_9BACI</name>
<proteinExistence type="predicted"/>
<organism evidence="1 2">
    <name type="scientific">Sutcliffiella tianshenii</name>
    <dbReference type="NCBI Taxonomy" id="1463404"/>
    <lineage>
        <taxon>Bacteria</taxon>
        <taxon>Bacillati</taxon>
        <taxon>Bacillota</taxon>
        <taxon>Bacilli</taxon>
        <taxon>Bacillales</taxon>
        <taxon>Bacillaceae</taxon>
        <taxon>Sutcliffiella</taxon>
    </lineage>
</organism>
<accession>A0ABS2NV54</accession>
<dbReference type="EMBL" id="JAFBED010000001">
    <property type="protein sequence ID" value="MBM7618539.1"/>
    <property type="molecule type" value="Genomic_DNA"/>
</dbReference>
<gene>
    <name evidence="1" type="ORF">JOC95_000381</name>
</gene>
<reference evidence="1 2" key="1">
    <citation type="submission" date="2021-01" db="EMBL/GenBank/DDBJ databases">
        <title>Genomic Encyclopedia of Type Strains, Phase IV (KMG-IV): sequencing the most valuable type-strain genomes for metagenomic binning, comparative biology and taxonomic classification.</title>
        <authorList>
            <person name="Goeker M."/>
        </authorList>
    </citation>
    <scope>NUCLEOTIDE SEQUENCE [LARGE SCALE GENOMIC DNA]</scope>
    <source>
        <strain evidence="1 2">DSM 25879</strain>
    </source>
</reference>
<comment type="caution">
    <text evidence="1">The sequence shown here is derived from an EMBL/GenBank/DDBJ whole genome shotgun (WGS) entry which is preliminary data.</text>
</comment>
<dbReference type="Proteomes" id="UP000737402">
    <property type="component" value="Unassembled WGS sequence"/>
</dbReference>
<keyword evidence="2" id="KW-1185">Reference proteome</keyword>